<feature type="compositionally biased region" description="Polar residues" evidence="6">
    <location>
        <begin position="378"/>
        <end position="395"/>
    </location>
</feature>
<keyword evidence="4" id="KW-0238">DNA-binding</keyword>
<evidence type="ECO:0000313" key="9">
    <source>
        <dbReference type="Proteomes" id="UP000634660"/>
    </source>
</evidence>
<keyword evidence="7" id="KW-1133">Transmembrane helix</keyword>
<gene>
    <name evidence="8" type="ORF">GCM10010371_04930</name>
</gene>
<feature type="region of interest" description="Disordered" evidence="6">
    <location>
        <begin position="348"/>
        <end position="395"/>
    </location>
</feature>
<name>A0A918QGV3_9ACTN</name>
<accession>A0A918QGV3</accession>
<organism evidence="8 9">
    <name type="scientific">Streptomyces subrutilus</name>
    <dbReference type="NCBI Taxonomy" id="36818"/>
    <lineage>
        <taxon>Bacteria</taxon>
        <taxon>Bacillati</taxon>
        <taxon>Actinomycetota</taxon>
        <taxon>Actinomycetes</taxon>
        <taxon>Kitasatosporales</taxon>
        <taxon>Streptomycetaceae</taxon>
        <taxon>Streptomyces</taxon>
    </lineage>
</organism>
<evidence type="ECO:0000256" key="7">
    <source>
        <dbReference type="SAM" id="Phobius"/>
    </source>
</evidence>
<protein>
    <recommendedName>
        <fullName evidence="10">Neocarzinostatin family protein</fullName>
    </recommendedName>
</protein>
<dbReference type="EMBL" id="BMVX01000002">
    <property type="protein sequence ID" value="GGZ48752.1"/>
    <property type="molecule type" value="Genomic_DNA"/>
</dbReference>
<dbReference type="GO" id="GO:0042742">
    <property type="term" value="P:defense response to bacterium"/>
    <property type="evidence" value="ECO:0007669"/>
    <property type="project" value="UniProtKB-KW"/>
</dbReference>
<comment type="similarity">
    <text evidence="1">Belongs to the neocarzinostatin family.</text>
</comment>
<dbReference type="Pfam" id="PF00960">
    <property type="entry name" value="Neocarzinostat"/>
    <property type="match status" value="1"/>
</dbReference>
<evidence type="ECO:0000256" key="1">
    <source>
        <dbReference type="ARBA" id="ARBA00010648"/>
    </source>
</evidence>
<keyword evidence="7" id="KW-0812">Transmembrane</keyword>
<evidence type="ECO:0000256" key="5">
    <source>
        <dbReference type="ARBA" id="ARBA00023157"/>
    </source>
</evidence>
<evidence type="ECO:0000256" key="4">
    <source>
        <dbReference type="ARBA" id="ARBA00023125"/>
    </source>
</evidence>
<evidence type="ECO:0000256" key="2">
    <source>
        <dbReference type="ARBA" id="ARBA00022529"/>
    </source>
</evidence>
<evidence type="ECO:0000313" key="8">
    <source>
        <dbReference type="EMBL" id="GGZ48752.1"/>
    </source>
</evidence>
<feature type="transmembrane region" description="Helical" evidence="7">
    <location>
        <begin position="284"/>
        <end position="305"/>
    </location>
</feature>
<evidence type="ECO:0000256" key="6">
    <source>
        <dbReference type="SAM" id="MobiDB-lite"/>
    </source>
</evidence>
<keyword evidence="7" id="KW-0472">Membrane</keyword>
<keyword evidence="2" id="KW-0929">Antimicrobial</keyword>
<dbReference type="AlphaFoldDB" id="A0A918QGV3"/>
<keyword evidence="3" id="KW-0044">Antibiotic</keyword>
<dbReference type="GO" id="GO:0003677">
    <property type="term" value="F:DNA binding"/>
    <property type="evidence" value="ECO:0007669"/>
    <property type="project" value="UniProtKB-KW"/>
</dbReference>
<reference evidence="8" key="1">
    <citation type="journal article" date="2014" name="Int. J. Syst. Evol. Microbiol.">
        <title>Complete genome sequence of Corynebacterium casei LMG S-19264T (=DSM 44701T), isolated from a smear-ripened cheese.</title>
        <authorList>
            <consortium name="US DOE Joint Genome Institute (JGI-PGF)"/>
            <person name="Walter F."/>
            <person name="Albersmeier A."/>
            <person name="Kalinowski J."/>
            <person name="Ruckert C."/>
        </authorList>
    </citation>
    <scope>NUCLEOTIDE SEQUENCE</scope>
    <source>
        <strain evidence="8">JCM 4834</strain>
    </source>
</reference>
<reference evidence="8" key="2">
    <citation type="submission" date="2020-09" db="EMBL/GenBank/DDBJ databases">
        <authorList>
            <person name="Sun Q."/>
            <person name="Ohkuma M."/>
        </authorList>
    </citation>
    <scope>NUCLEOTIDE SEQUENCE</scope>
    <source>
        <strain evidence="8">JCM 4834</strain>
    </source>
</reference>
<proteinExistence type="inferred from homology"/>
<evidence type="ECO:0000256" key="3">
    <source>
        <dbReference type="ARBA" id="ARBA00023022"/>
    </source>
</evidence>
<dbReference type="InterPro" id="IPR002186">
    <property type="entry name" value="Neocarzinostatin_fam"/>
</dbReference>
<keyword evidence="5" id="KW-1015">Disulfide bond</keyword>
<dbReference type="Gene3D" id="2.60.40.230">
    <property type="entry name" value="Neocarzinostatin-like"/>
    <property type="match status" value="1"/>
</dbReference>
<evidence type="ECO:0008006" key="10">
    <source>
        <dbReference type="Google" id="ProtNLM"/>
    </source>
</evidence>
<comment type="caution">
    <text evidence="8">The sequence shown here is derived from an EMBL/GenBank/DDBJ whole genome shotgun (WGS) entry which is preliminary data.</text>
</comment>
<dbReference type="InterPro" id="IPR027273">
    <property type="entry name" value="Neocarzinostatin-like"/>
</dbReference>
<dbReference type="Proteomes" id="UP000634660">
    <property type="component" value="Unassembled WGS sequence"/>
</dbReference>
<sequence length="395" mass="40237">MSAKVSAQAYVSRPATAPSPAAPAPPRPVRAGARLAALLAAGLAVCALVLSPAAPAGAEEGRPAVALSLQEAAKGTEITVTGTGWRAGTMVMLLVCGQNMIGGTNSCANADGAAVAVAGDGRFTARLPVVAPPKPCPCVVNVASVNGDRSTVAAPLKITDHPVADLPAESGTARLAMLTGVRLDGGDGVLTWFGAPPARTFKVTVGNLGTAPVKDPVFQLGTAHGVFAPLWEEARWKGTIPPGGKAEIALDVALGAGAYGDYTVSLKYGETVLATQPWGVDRPYGVLLFWALLLLVVPAAVFRVGMAVVDRVRPRDAAGGGRHRGARLAEAASAVTARLPRVPLRGPVPARAERAPEPPQTTTAVLPWFTPDSAPETAPQTSAPSENRSTTKGHS</sequence>
<dbReference type="SUPFAM" id="SSF49319">
    <property type="entry name" value="Actinoxanthin-like"/>
    <property type="match status" value="1"/>
</dbReference>